<reference evidence="7 8" key="1">
    <citation type="submission" date="2019-03" db="EMBL/GenBank/DDBJ databases">
        <title>Genomic Encyclopedia of Archaeal and Bacterial Type Strains, Phase II (KMG-II): from individual species to whole genera.</title>
        <authorList>
            <person name="Goeker M."/>
        </authorList>
    </citation>
    <scope>NUCLEOTIDE SEQUENCE [LARGE SCALE GENOMIC DNA]</scope>
    <source>
        <strain evidence="7 8">DSM 28353</strain>
    </source>
</reference>
<gene>
    <name evidence="7" type="ORF">CLV99_3593</name>
</gene>
<dbReference type="GO" id="GO:0016020">
    <property type="term" value="C:membrane"/>
    <property type="evidence" value="ECO:0007669"/>
    <property type="project" value="UniProtKB-SubCell"/>
</dbReference>
<evidence type="ECO:0000256" key="5">
    <source>
        <dbReference type="SAM" id="Phobius"/>
    </source>
</evidence>
<dbReference type="OrthoDB" id="9815705at2"/>
<dbReference type="Pfam" id="PF14237">
    <property type="entry name" value="GYF_2"/>
    <property type="match status" value="1"/>
</dbReference>
<evidence type="ECO:0000313" key="7">
    <source>
        <dbReference type="EMBL" id="TDQ75898.1"/>
    </source>
</evidence>
<dbReference type="Proteomes" id="UP000295292">
    <property type="component" value="Unassembled WGS sequence"/>
</dbReference>
<evidence type="ECO:0000259" key="6">
    <source>
        <dbReference type="Pfam" id="PF14237"/>
    </source>
</evidence>
<evidence type="ECO:0000256" key="1">
    <source>
        <dbReference type="ARBA" id="ARBA00004370"/>
    </source>
</evidence>
<evidence type="ECO:0000256" key="4">
    <source>
        <dbReference type="ARBA" id="ARBA00023136"/>
    </source>
</evidence>
<protein>
    <submittedName>
        <fullName evidence="7">Uncharacterized protein DUF4339</fullName>
    </submittedName>
</protein>
<proteinExistence type="predicted"/>
<evidence type="ECO:0000313" key="8">
    <source>
        <dbReference type="Proteomes" id="UP000295292"/>
    </source>
</evidence>
<name>A0A4R6WD65_9SPHI</name>
<dbReference type="AlphaFoldDB" id="A0A4R6WD65"/>
<comment type="subcellular location">
    <subcellularLocation>
        <location evidence="1">Membrane</location>
    </subcellularLocation>
</comment>
<dbReference type="InterPro" id="IPR007593">
    <property type="entry name" value="CD225/Dispanin_fam"/>
</dbReference>
<dbReference type="InterPro" id="IPR051423">
    <property type="entry name" value="CD225/Dispanin"/>
</dbReference>
<feature type="transmembrane region" description="Helical" evidence="5">
    <location>
        <begin position="143"/>
        <end position="166"/>
    </location>
</feature>
<organism evidence="7 8">
    <name type="scientific">Sphingobacterium yanglingense</name>
    <dbReference type="NCBI Taxonomy" id="1437280"/>
    <lineage>
        <taxon>Bacteria</taxon>
        <taxon>Pseudomonadati</taxon>
        <taxon>Bacteroidota</taxon>
        <taxon>Sphingobacteriia</taxon>
        <taxon>Sphingobacteriales</taxon>
        <taxon>Sphingobacteriaceae</taxon>
        <taxon>Sphingobacterium</taxon>
    </lineage>
</organism>
<dbReference type="PANTHER" id="PTHR14948">
    <property type="entry name" value="NG5"/>
    <property type="match status" value="1"/>
</dbReference>
<dbReference type="PANTHER" id="PTHR14948:SF25">
    <property type="entry name" value="DUF4190 DOMAIN-CONTAINING PROTEIN"/>
    <property type="match status" value="1"/>
</dbReference>
<dbReference type="RefSeq" id="WP_133585782.1">
    <property type="nucleotide sequence ID" value="NZ_SNYV01000016.1"/>
</dbReference>
<feature type="transmembrane region" description="Helical" evidence="5">
    <location>
        <begin position="94"/>
        <end position="117"/>
    </location>
</feature>
<dbReference type="EMBL" id="SNYV01000016">
    <property type="protein sequence ID" value="TDQ75898.1"/>
    <property type="molecule type" value="Genomic_DNA"/>
</dbReference>
<sequence>MPTKSYHYSDGKNSFGPLTLEELRTKQIGPNTLIWTEDLVTWTKAQDVPELKDLFVNSVPPAIPTSMSGESTVQPSFTTDRTANTNYLRPPKTYLVESIITTIICCWIFGIPAIVYASRVEKKFYAGDLAGAESDSKNAKKWIIINIVACGLVWLLTLGLFGLGFLTSAF</sequence>
<evidence type="ECO:0000256" key="2">
    <source>
        <dbReference type="ARBA" id="ARBA00022692"/>
    </source>
</evidence>
<keyword evidence="3 5" id="KW-1133">Transmembrane helix</keyword>
<feature type="domain" description="GYF" evidence="6">
    <location>
        <begin position="6"/>
        <end position="51"/>
    </location>
</feature>
<comment type="caution">
    <text evidence="7">The sequence shown here is derived from an EMBL/GenBank/DDBJ whole genome shotgun (WGS) entry which is preliminary data.</text>
</comment>
<keyword evidence="8" id="KW-1185">Reference proteome</keyword>
<keyword evidence="2 5" id="KW-0812">Transmembrane</keyword>
<keyword evidence="4 5" id="KW-0472">Membrane</keyword>
<dbReference type="Pfam" id="PF04505">
    <property type="entry name" value="CD225"/>
    <property type="match status" value="1"/>
</dbReference>
<dbReference type="InterPro" id="IPR025640">
    <property type="entry name" value="GYF_2"/>
</dbReference>
<accession>A0A4R6WD65</accession>
<evidence type="ECO:0000256" key="3">
    <source>
        <dbReference type="ARBA" id="ARBA00022989"/>
    </source>
</evidence>